<dbReference type="SUPFAM" id="SSF56436">
    <property type="entry name" value="C-type lectin-like"/>
    <property type="match status" value="1"/>
</dbReference>
<evidence type="ECO:0000259" key="1">
    <source>
        <dbReference type="PROSITE" id="PS50041"/>
    </source>
</evidence>
<proteinExistence type="predicted"/>
<dbReference type="Proteomes" id="UP000828390">
    <property type="component" value="Unassembled WGS sequence"/>
</dbReference>
<evidence type="ECO:0000313" key="2">
    <source>
        <dbReference type="EMBL" id="KAH3811603.1"/>
    </source>
</evidence>
<reference evidence="2" key="2">
    <citation type="submission" date="2020-11" db="EMBL/GenBank/DDBJ databases">
        <authorList>
            <person name="McCartney M.A."/>
            <person name="Auch B."/>
            <person name="Kono T."/>
            <person name="Mallez S."/>
            <person name="Becker A."/>
            <person name="Gohl D.M."/>
            <person name="Silverstein K.A.T."/>
            <person name="Koren S."/>
            <person name="Bechman K.B."/>
            <person name="Herman A."/>
            <person name="Abrahante J.E."/>
            <person name="Garbe J."/>
        </authorList>
    </citation>
    <scope>NUCLEOTIDE SEQUENCE</scope>
    <source>
        <strain evidence="2">Duluth1</strain>
        <tissue evidence="2">Whole animal</tissue>
    </source>
</reference>
<reference evidence="2" key="1">
    <citation type="journal article" date="2019" name="bioRxiv">
        <title>The Genome of the Zebra Mussel, Dreissena polymorpha: A Resource for Invasive Species Research.</title>
        <authorList>
            <person name="McCartney M.A."/>
            <person name="Auch B."/>
            <person name="Kono T."/>
            <person name="Mallez S."/>
            <person name="Zhang Y."/>
            <person name="Obille A."/>
            <person name="Becker A."/>
            <person name="Abrahante J.E."/>
            <person name="Garbe J."/>
            <person name="Badalamenti J.P."/>
            <person name="Herman A."/>
            <person name="Mangelson H."/>
            <person name="Liachko I."/>
            <person name="Sullivan S."/>
            <person name="Sone E.D."/>
            <person name="Koren S."/>
            <person name="Silverstein K.A.T."/>
            <person name="Beckman K.B."/>
            <person name="Gohl D.M."/>
        </authorList>
    </citation>
    <scope>NUCLEOTIDE SEQUENCE</scope>
    <source>
        <strain evidence="2">Duluth1</strain>
        <tissue evidence="2">Whole animal</tissue>
    </source>
</reference>
<dbReference type="InterPro" id="IPR016186">
    <property type="entry name" value="C-type_lectin-like/link_sf"/>
</dbReference>
<dbReference type="CDD" id="cd00037">
    <property type="entry name" value="CLECT"/>
    <property type="match status" value="1"/>
</dbReference>
<gene>
    <name evidence="2" type="ORF">DPMN_140014</name>
</gene>
<dbReference type="PROSITE" id="PS50041">
    <property type="entry name" value="C_TYPE_LECTIN_2"/>
    <property type="match status" value="1"/>
</dbReference>
<dbReference type="Gene3D" id="3.10.100.10">
    <property type="entry name" value="Mannose-Binding Protein A, subunit A"/>
    <property type="match status" value="1"/>
</dbReference>
<feature type="domain" description="C-type lectin" evidence="1">
    <location>
        <begin position="1"/>
        <end position="74"/>
    </location>
</feature>
<keyword evidence="3" id="KW-1185">Reference proteome</keyword>
<dbReference type="Pfam" id="PF00059">
    <property type="entry name" value="Lectin_C"/>
    <property type="match status" value="1"/>
</dbReference>
<organism evidence="2 3">
    <name type="scientific">Dreissena polymorpha</name>
    <name type="common">Zebra mussel</name>
    <name type="synonym">Mytilus polymorpha</name>
    <dbReference type="NCBI Taxonomy" id="45954"/>
    <lineage>
        <taxon>Eukaryota</taxon>
        <taxon>Metazoa</taxon>
        <taxon>Spiralia</taxon>
        <taxon>Lophotrochozoa</taxon>
        <taxon>Mollusca</taxon>
        <taxon>Bivalvia</taxon>
        <taxon>Autobranchia</taxon>
        <taxon>Heteroconchia</taxon>
        <taxon>Euheterodonta</taxon>
        <taxon>Imparidentia</taxon>
        <taxon>Neoheterodontei</taxon>
        <taxon>Myida</taxon>
        <taxon>Dreissenoidea</taxon>
        <taxon>Dreissenidae</taxon>
        <taxon>Dreissena</taxon>
    </lineage>
</organism>
<dbReference type="InterPro" id="IPR001304">
    <property type="entry name" value="C-type_lectin-like"/>
</dbReference>
<comment type="caution">
    <text evidence="2">The sequence shown here is derived from an EMBL/GenBank/DDBJ whole genome shotgun (WGS) entry which is preliminary data.</text>
</comment>
<sequence>MRLSKDHYWWMGLTDGDMEGVWQWYDTDERPTFTDFMPGDAGNHNAEDCAVFCSDYDYRWADYACSIKNSPLCEARGHECGASIVG</sequence>
<accession>A0A9D4GA59</accession>
<name>A0A9D4GA59_DREPO</name>
<protein>
    <recommendedName>
        <fullName evidence="1">C-type lectin domain-containing protein</fullName>
    </recommendedName>
</protein>
<evidence type="ECO:0000313" key="3">
    <source>
        <dbReference type="Proteomes" id="UP000828390"/>
    </source>
</evidence>
<dbReference type="AlphaFoldDB" id="A0A9D4GA59"/>
<dbReference type="InterPro" id="IPR016187">
    <property type="entry name" value="CTDL_fold"/>
</dbReference>
<dbReference type="EMBL" id="JAIWYP010000006">
    <property type="protein sequence ID" value="KAH3811603.1"/>
    <property type="molecule type" value="Genomic_DNA"/>
</dbReference>